<reference evidence="4" key="1">
    <citation type="submission" date="2016-07" db="EMBL/GenBank/DDBJ databases">
        <authorList>
            <person name="Florea S."/>
            <person name="Webb J.S."/>
            <person name="Jaromczyk J."/>
            <person name="Schardl C.L."/>
        </authorList>
    </citation>
    <scope>NUCLEOTIDE SEQUENCE [LARGE SCALE GENOMIC DNA]</scope>
    <source>
        <strain evidence="4">IPB1</strain>
    </source>
</reference>
<dbReference type="AlphaFoldDB" id="A0A1C0TVD4"/>
<evidence type="ECO:0000256" key="2">
    <source>
        <dbReference type="ARBA" id="ARBA00023235"/>
    </source>
</evidence>
<dbReference type="SUPFAM" id="SSF54506">
    <property type="entry name" value="Diaminopimelate epimerase-like"/>
    <property type="match status" value="1"/>
</dbReference>
<dbReference type="GO" id="GO:0016853">
    <property type="term" value="F:isomerase activity"/>
    <property type="evidence" value="ECO:0007669"/>
    <property type="project" value="UniProtKB-KW"/>
</dbReference>
<dbReference type="PANTHER" id="PTHR13774:SF17">
    <property type="entry name" value="PHENAZINE BIOSYNTHESIS-LIKE DOMAIN-CONTAINING PROTEIN"/>
    <property type="match status" value="1"/>
</dbReference>
<dbReference type="PIRSF" id="PIRSF016184">
    <property type="entry name" value="PhzC_PhzF"/>
    <property type="match status" value="1"/>
</dbReference>
<sequence length="273" mass="30250">MYGKTHLGGNQVNQTFVRQVFCSQGYRGSFASVTLCSNLSEFNDSTHLQSRALSTGCAATAFVYCQIDGPHLIRWFSPYSEIQFCGHATLAAADVLITAINTRQGALHFRSASHSICVKRVTSGHYVMLLPQCTLRASLDLPDVAKIFSEEVTNFHYTEPDDGYLVAQVPNRDHVANFDFASDRYCKLTRRALLITAQDVSQPNTVYFRYFAPQYGSKEDAATGSAAPLLAALWQLPINRTLKCYQLSSQGAFYRISQSDLEVSVFASVQTPL</sequence>
<dbReference type="InterPro" id="IPR003719">
    <property type="entry name" value="Phenazine_PhzF-like"/>
</dbReference>
<proteinExistence type="inferred from homology"/>
<gene>
    <name evidence="3" type="ORF">A7985_04870</name>
</gene>
<dbReference type="EMBL" id="MAUJ01000001">
    <property type="protein sequence ID" value="OCQ23279.1"/>
    <property type="molecule type" value="Genomic_DNA"/>
</dbReference>
<dbReference type="Proteomes" id="UP000093366">
    <property type="component" value="Unassembled WGS sequence"/>
</dbReference>
<dbReference type="Pfam" id="PF02567">
    <property type="entry name" value="PhzC-PhzF"/>
    <property type="match status" value="1"/>
</dbReference>
<name>A0A1C0TVD4_9GAMM</name>
<organism evidence="3 4">
    <name type="scientific">Pseudoalteromonas luteoviolacea</name>
    <dbReference type="NCBI Taxonomy" id="43657"/>
    <lineage>
        <taxon>Bacteria</taxon>
        <taxon>Pseudomonadati</taxon>
        <taxon>Pseudomonadota</taxon>
        <taxon>Gammaproteobacteria</taxon>
        <taxon>Alteromonadales</taxon>
        <taxon>Pseudoalteromonadaceae</taxon>
        <taxon>Pseudoalteromonas</taxon>
    </lineage>
</organism>
<accession>A0A1C0TVD4</accession>
<dbReference type="Gene3D" id="3.10.310.10">
    <property type="entry name" value="Diaminopimelate Epimerase, Chain A, domain 1"/>
    <property type="match status" value="2"/>
</dbReference>
<comment type="similarity">
    <text evidence="1">Belongs to the PhzF family.</text>
</comment>
<comment type="caution">
    <text evidence="3">The sequence shown here is derived from an EMBL/GenBank/DDBJ whole genome shotgun (WGS) entry which is preliminary data.</text>
</comment>
<dbReference type="GO" id="GO:0005737">
    <property type="term" value="C:cytoplasm"/>
    <property type="evidence" value="ECO:0007669"/>
    <property type="project" value="TreeGrafter"/>
</dbReference>
<dbReference type="PANTHER" id="PTHR13774">
    <property type="entry name" value="PHENAZINE BIOSYNTHESIS PROTEIN"/>
    <property type="match status" value="1"/>
</dbReference>
<dbReference type="OrthoDB" id="9788221at2"/>
<keyword evidence="2" id="KW-0413">Isomerase</keyword>
<evidence type="ECO:0000313" key="3">
    <source>
        <dbReference type="EMBL" id="OCQ23279.1"/>
    </source>
</evidence>
<evidence type="ECO:0008006" key="5">
    <source>
        <dbReference type="Google" id="ProtNLM"/>
    </source>
</evidence>
<evidence type="ECO:0000313" key="4">
    <source>
        <dbReference type="Proteomes" id="UP000093366"/>
    </source>
</evidence>
<dbReference type="RefSeq" id="WP_065789303.1">
    <property type="nucleotide sequence ID" value="NZ_MAUJ01000001.1"/>
</dbReference>
<protein>
    <recommendedName>
        <fullName evidence="5">PhzF family phenazine biosynthesis protein</fullName>
    </recommendedName>
</protein>
<evidence type="ECO:0000256" key="1">
    <source>
        <dbReference type="ARBA" id="ARBA00008270"/>
    </source>
</evidence>